<accession>A0A4V3ERY5</accession>
<comment type="caution">
    <text evidence="1">The sequence shown here is derived from an EMBL/GenBank/DDBJ whole genome shotgun (WGS) entry which is preliminary data.</text>
</comment>
<organism evidence="1 2">
    <name type="scientific">Fonticella tunisiensis</name>
    <dbReference type="NCBI Taxonomy" id="1096341"/>
    <lineage>
        <taxon>Bacteria</taxon>
        <taxon>Bacillati</taxon>
        <taxon>Bacillota</taxon>
        <taxon>Clostridia</taxon>
        <taxon>Eubacteriales</taxon>
        <taxon>Clostridiaceae</taxon>
        <taxon>Fonticella</taxon>
    </lineage>
</organism>
<protein>
    <submittedName>
        <fullName evidence="1">Uncharacterized protein UPF0180</fullName>
    </submittedName>
</protein>
<evidence type="ECO:0000313" key="2">
    <source>
        <dbReference type="Proteomes" id="UP000295325"/>
    </source>
</evidence>
<dbReference type="Pfam" id="PF03698">
    <property type="entry name" value="UPF0180"/>
    <property type="match status" value="1"/>
</dbReference>
<dbReference type="InterPro" id="IPR005370">
    <property type="entry name" value="UPF0180"/>
</dbReference>
<dbReference type="Proteomes" id="UP000295325">
    <property type="component" value="Unassembled WGS sequence"/>
</dbReference>
<sequence length="84" mass="9518">MVISVQDDLIEVKEYLKKLGYEVYSISDGIASDVHIYSEKNMGLANVYNAALPADNGSFFINADNRSVEDVAYMVEHRYYSPLF</sequence>
<keyword evidence="2" id="KW-1185">Reference proteome</keyword>
<proteinExistence type="predicted"/>
<evidence type="ECO:0000313" key="1">
    <source>
        <dbReference type="EMBL" id="TDT50485.1"/>
    </source>
</evidence>
<name>A0A4V3ERY5_9CLOT</name>
<dbReference type="EMBL" id="SOAZ01000028">
    <property type="protein sequence ID" value="TDT50485.1"/>
    <property type="molecule type" value="Genomic_DNA"/>
</dbReference>
<reference evidence="1 2" key="1">
    <citation type="submission" date="2019-03" db="EMBL/GenBank/DDBJ databases">
        <title>Genomic Encyclopedia of Type Strains, Phase IV (KMG-IV): sequencing the most valuable type-strain genomes for metagenomic binning, comparative biology and taxonomic classification.</title>
        <authorList>
            <person name="Goeker M."/>
        </authorList>
    </citation>
    <scope>NUCLEOTIDE SEQUENCE [LARGE SCALE GENOMIC DNA]</scope>
    <source>
        <strain evidence="1 2">DSM 24455</strain>
    </source>
</reference>
<dbReference type="AlphaFoldDB" id="A0A4V3ERY5"/>
<gene>
    <name evidence="1" type="ORF">EDD71_12826</name>
</gene>